<comment type="caution">
    <text evidence="2">The sequence shown here is derived from an EMBL/GenBank/DDBJ whole genome shotgun (WGS) entry which is preliminary data.</text>
</comment>
<name>A0A8S9V366_PHYIN</name>
<feature type="region of interest" description="Disordered" evidence="1">
    <location>
        <begin position="1"/>
        <end position="24"/>
    </location>
</feature>
<dbReference type="Proteomes" id="UP000704712">
    <property type="component" value="Unassembled WGS sequence"/>
</dbReference>
<organism evidence="2 3">
    <name type="scientific">Phytophthora infestans</name>
    <name type="common">Potato late blight agent</name>
    <name type="synonym">Botrytis infestans</name>
    <dbReference type="NCBI Taxonomy" id="4787"/>
    <lineage>
        <taxon>Eukaryota</taxon>
        <taxon>Sar</taxon>
        <taxon>Stramenopiles</taxon>
        <taxon>Oomycota</taxon>
        <taxon>Peronosporomycetes</taxon>
        <taxon>Peronosporales</taxon>
        <taxon>Peronosporaceae</taxon>
        <taxon>Phytophthora</taxon>
    </lineage>
</organism>
<protein>
    <submittedName>
        <fullName evidence="2">Uncharacterized protein</fullName>
    </submittedName>
</protein>
<accession>A0A8S9V366</accession>
<dbReference type="AlphaFoldDB" id="A0A8S9V366"/>
<evidence type="ECO:0000256" key="1">
    <source>
        <dbReference type="SAM" id="MobiDB-lite"/>
    </source>
</evidence>
<dbReference type="EMBL" id="JAACNO010000793">
    <property type="protein sequence ID" value="KAF4144878.1"/>
    <property type="molecule type" value="Genomic_DNA"/>
</dbReference>
<sequence>MTETRPRSLTTRRTDRGLLTCTAT</sequence>
<gene>
    <name evidence="2" type="ORF">GN958_ATG05929</name>
</gene>
<evidence type="ECO:0000313" key="3">
    <source>
        <dbReference type="Proteomes" id="UP000704712"/>
    </source>
</evidence>
<proteinExistence type="predicted"/>
<reference evidence="2" key="1">
    <citation type="submission" date="2020-03" db="EMBL/GenBank/DDBJ databases">
        <title>Hybrid Assembly of Korean Phytophthora infestans isolates.</title>
        <authorList>
            <person name="Prokchorchik M."/>
            <person name="Lee Y."/>
            <person name="Seo J."/>
            <person name="Cho J.-H."/>
            <person name="Park Y.-E."/>
            <person name="Jang D.-C."/>
            <person name="Im J.-S."/>
            <person name="Choi J.-G."/>
            <person name="Park H.-J."/>
            <person name="Lee G.-B."/>
            <person name="Lee Y.-G."/>
            <person name="Hong S.-Y."/>
            <person name="Cho K."/>
            <person name="Sohn K.H."/>
        </authorList>
    </citation>
    <scope>NUCLEOTIDE SEQUENCE</scope>
    <source>
        <strain evidence="2">KR_2_A2</strain>
    </source>
</reference>
<feature type="compositionally biased region" description="Basic and acidic residues" evidence="1">
    <location>
        <begin position="1"/>
        <end position="16"/>
    </location>
</feature>
<evidence type="ECO:0000313" key="2">
    <source>
        <dbReference type="EMBL" id="KAF4144878.1"/>
    </source>
</evidence>